<accession>A0A9P4PEF7</accession>
<name>A0A9P4PEF7_9PLEO</name>
<proteinExistence type="predicted"/>
<evidence type="ECO:0000313" key="3">
    <source>
        <dbReference type="EMBL" id="KAF2442621.1"/>
    </source>
</evidence>
<protein>
    <submittedName>
        <fullName evidence="3">Uncharacterized protein</fullName>
    </submittedName>
</protein>
<reference evidence="3" key="1">
    <citation type="journal article" date="2020" name="Stud. Mycol.">
        <title>101 Dothideomycetes genomes: a test case for predicting lifestyles and emergence of pathogens.</title>
        <authorList>
            <person name="Haridas S."/>
            <person name="Albert R."/>
            <person name="Binder M."/>
            <person name="Bloem J."/>
            <person name="Labutti K."/>
            <person name="Salamov A."/>
            <person name="Andreopoulos B."/>
            <person name="Baker S."/>
            <person name="Barry K."/>
            <person name="Bills G."/>
            <person name="Bluhm B."/>
            <person name="Cannon C."/>
            <person name="Castanera R."/>
            <person name="Culley D."/>
            <person name="Daum C."/>
            <person name="Ezra D."/>
            <person name="Gonzalez J."/>
            <person name="Henrissat B."/>
            <person name="Kuo A."/>
            <person name="Liang C."/>
            <person name="Lipzen A."/>
            <person name="Lutzoni F."/>
            <person name="Magnuson J."/>
            <person name="Mondo S."/>
            <person name="Nolan M."/>
            <person name="Ohm R."/>
            <person name="Pangilinan J."/>
            <person name="Park H.-J."/>
            <person name="Ramirez L."/>
            <person name="Alfaro M."/>
            <person name="Sun H."/>
            <person name="Tritt A."/>
            <person name="Yoshinaga Y."/>
            <person name="Zwiers L.-H."/>
            <person name="Turgeon B."/>
            <person name="Goodwin S."/>
            <person name="Spatafora J."/>
            <person name="Crous P."/>
            <person name="Grigoriev I."/>
        </authorList>
    </citation>
    <scope>NUCLEOTIDE SEQUENCE</scope>
    <source>
        <strain evidence="3">CBS 690.94</strain>
    </source>
</reference>
<feature type="compositionally biased region" description="Basic and acidic residues" evidence="2">
    <location>
        <begin position="693"/>
        <end position="708"/>
    </location>
</feature>
<evidence type="ECO:0000313" key="4">
    <source>
        <dbReference type="Proteomes" id="UP000799764"/>
    </source>
</evidence>
<dbReference type="EMBL" id="MU001504">
    <property type="protein sequence ID" value="KAF2442621.1"/>
    <property type="molecule type" value="Genomic_DNA"/>
</dbReference>
<evidence type="ECO:0000256" key="1">
    <source>
        <dbReference type="SAM" id="Coils"/>
    </source>
</evidence>
<feature type="compositionally biased region" description="Low complexity" evidence="2">
    <location>
        <begin position="709"/>
        <end position="733"/>
    </location>
</feature>
<dbReference type="OrthoDB" id="5400409at2759"/>
<feature type="coiled-coil region" evidence="1">
    <location>
        <begin position="296"/>
        <end position="323"/>
    </location>
</feature>
<gene>
    <name evidence="3" type="ORF">P171DRAFT_434091</name>
</gene>
<feature type="region of interest" description="Disordered" evidence="2">
    <location>
        <begin position="693"/>
        <end position="733"/>
    </location>
</feature>
<keyword evidence="4" id="KW-1185">Reference proteome</keyword>
<evidence type="ECO:0000256" key="2">
    <source>
        <dbReference type="SAM" id="MobiDB-lite"/>
    </source>
</evidence>
<dbReference type="AlphaFoldDB" id="A0A9P4PEF7"/>
<comment type="caution">
    <text evidence="3">The sequence shown here is derived from an EMBL/GenBank/DDBJ whole genome shotgun (WGS) entry which is preliminary data.</text>
</comment>
<keyword evidence="1" id="KW-0175">Coiled coil</keyword>
<sequence length="733" mass="83670">MSFGFSFADIIKAGQLAKDIKEIWFTRLNRADIHYFQFGRDVGSLEGLLEKLGKAFDEYARVREVQLSIVDYHSWELKTLKEKHEQAELVGGFLKTVQECQELLKENGKYLTKKANAWDNAKWHLFGGIERAEKLRGRIQFHCTKISVFMQTLSVSVQVATASALNDIRLQIERLPLLVLREILAGLSGGPRKDRLHPVMPALHDQYKAALELSKPDAYVDLARFPLREGLDALAVALEQSTIKFKGNGLGIWHPTVQQLNNLIKARWIFDQMRESATLREAGPDSLWRWCLESIQEQIKMEYAKYEQEIVTEEANIASLELESFRIWIPQEEPCVVSITEADESQLEEKIFEVSLSDHGQQQRELIVFRRPRNELRLVTVTSRLNGGNTHTPNEDSKVVNMHQVQVIPKYALPGRPRIPYNKIIELCFPSASSGYTYKFKVDEDLLLFQQALLGYKVVLDQSNQRWELHRSKSWTRTEKIQGIGRIQIWQAKSLASVKNESQPPSLLDASHRQSRADSIHSNNTMASTVRPRLRIPMPSPGEGNAVALQRPTLPMLVVFTEINAKPTLLVLKLDPSIEMYFPSCDCGSQEEVKQAECCRTVLECNPRKREKFTITQLSVEDSTNLSSWNIAMFGHPRHPELDHVETLKGVKWLSLDGQTPQERVELQACLHTIGRIRDKQQDNYNAQEEMISRRADRPMQRHARELPVRTSRASSVLSSPSLASESSKFGCV</sequence>
<dbReference type="Proteomes" id="UP000799764">
    <property type="component" value="Unassembled WGS sequence"/>
</dbReference>
<organism evidence="3 4">
    <name type="scientific">Karstenula rhodostoma CBS 690.94</name>
    <dbReference type="NCBI Taxonomy" id="1392251"/>
    <lineage>
        <taxon>Eukaryota</taxon>
        <taxon>Fungi</taxon>
        <taxon>Dikarya</taxon>
        <taxon>Ascomycota</taxon>
        <taxon>Pezizomycotina</taxon>
        <taxon>Dothideomycetes</taxon>
        <taxon>Pleosporomycetidae</taxon>
        <taxon>Pleosporales</taxon>
        <taxon>Massarineae</taxon>
        <taxon>Didymosphaeriaceae</taxon>
        <taxon>Karstenula</taxon>
    </lineage>
</organism>